<keyword evidence="3" id="KW-1185">Reference proteome</keyword>
<evidence type="ECO:0000313" key="3">
    <source>
        <dbReference type="Proteomes" id="UP000703269"/>
    </source>
</evidence>
<name>A0A9P3L8Z8_9APHY</name>
<organism evidence="2 3">
    <name type="scientific">Phanerochaete sordida</name>
    <dbReference type="NCBI Taxonomy" id="48140"/>
    <lineage>
        <taxon>Eukaryota</taxon>
        <taxon>Fungi</taxon>
        <taxon>Dikarya</taxon>
        <taxon>Basidiomycota</taxon>
        <taxon>Agaricomycotina</taxon>
        <taxon>Agaricomycetes</taxon>
        <taxon>Polyporales</taxon>
        <taxon>Phanerochaetaceae</taxon>
        <taxon>Phanerochaete</taxon>
    </lineage>
</organism>
<feature type="region of interest" description="Disordered" evidence="1">
    <location>
        <begin position="1"/>
        <end position="33"/>
    </location>
</feature>
<evidence type="ECO:0000256" key="1">
    <source>
        <dbReference type="SAM" id="MobiDB-lite"/>
    </source>
</evidence>
<protein>
    <submittedName>
        <fullName evidence="2">Uncharacterized protein</fullName>
    </submittedName>
</protein>
<dbReference type="EMBL" id="BPQB01000002">
    <property type="protein sequence ID" value="GJE85197.1"/>
    <property type="molecule type" value="Genomic_DNA"/>
</dbReference>
<proteinExistence type="predicted"/>
<feature type="compositionally biased region" description="Polar residues" evidence="1">
    <location>
        <begin position="11"/>
        <end position="24"/>
    </location>
</feature>
<evidence type="ECO:0000313" key="2">
    <source>
        <dbReference type="EMBL" id="GJE85197.1"/>
    </source>
</evidence>
<gene>
    <name evidence="2" type="ORF">PsYK624_012750</name>
</gene>
<dbReference type="AlphaFoldDB" id="A0A9P3L8Z8"/>
<dbReference type="Proteomes" id="UP000703269">
    <property type="component" value="Unassembled WGS sequence"/>
</dbReference>
<accession>A0A9P3L8Z8</accession>
<reference evidence="2 3" key="1">
    <citation type="submission" date="2021-08" db="EMBL/GenBank/DDBJ databases">
        <title>Draft Genome Sequence of Phanerochaete sordida strain YK-624.</title>
        <authorList>
            <person name="Mori T."/>
            <person name="Dohra H."/>
            <person name="Suzuki T."/>
            <person name="Kawagishi H."/>
            <person name="Hirai H."/>
        </authorList>
    </citation>
    <scope>NUCLEOTIDE SEQUENCE [LARGE SCALE GENOMIC DNA]</scope>
    <source>
        <strain evidence="2 3">YK-624</strain>
    </source>
</reference>
<sequence length="83" mass="8925">MLLEAPATTDRPITSSAVARQGSSHGPKPRTAGLATATSTLERGLLSSTNHHSLSSKPLLRRGRSFNLAYRTTPLQLRVCRLS</sequence>
<comment type="caution">
    <text evidence="2">The sequence shown here is derived from an EMBL/GenBank/DDBJ whole genome shotgun (WGS) entry which is preliminary data.</text>
</comment>